<dbReference type="GO" id="GO:0001732">
    <property type="term" value="P:formation of cytoplasmic translation initiation complex"/>
    <property type="evidence" value="ECO:0007669"/>
    <property type="project" value="UniProtKB-UniRule"/>
</dbReference>
<dbReference type="InterPro" id="IPR050242">
    <property type="entry name" value="JAMM_MPN+_peptidase_M67A"/>
</dbReference>
<comment type="subcellular location">
    <subcellularLocation>
        <location evidence="4">Cytoplasm</location>
    </subcellularLocation>
</comment>
<dbReference type="InterPro" id="IPR000555">
    <property type="entry name" value="JAMM/MPN+_dom"/>
</dbReference>
<dbReference type="HAMAP" id="MF_03007">
    <property type="entry name" value="eIF3h"/>
    <property type="match status" value="1"/>
</dbReference>
<dbReference type="WBParaSite" id="ACRNAN_Path_1125.g4348.t1">
    <property type="protein sequence ID" value="ACRNAN_Path_1125.g4348.t1"/>
    <property type="gene ID" value="ACRNAN_Path_1125.g4348"/>
</dbReference>
<comment type="similarity">
    <text evidence="4">Belongs to the eIF-3 subunit H family.</text>
</comment>
<dbReference type="InterPro" id="IPR027524">
    <property type="entry name" value="eIF3h"/>
</dbReference>
<evidence type="ECO:0000256" key="3">
    <source>
        <dbReference type="ARBA" id="ARBA00022917"/>
    </source>
</evidence>
<keyword evidence="1 4" id="KW-0963">Cytoplasm</keyword>
<organism evidence="6 7">
    <name type="scientific">Acrobeloides nanus</name>
    <dbReference type="NCBI Taxonomy" id="290746"/>
    <lineage>
        <taxon>Eukaryota</taxon>
        <taxon>Metazoa</taxon>
        <taxon>Ecdysozoa</taxon>
        <taxon>Nematoda</taxon>
        <taxon>Chromadorea</taxon>
        <taxon>Rhabditida</taxon>
        <taxon>Tylenchina</taxon>
        <taxon>Cephalobomorpha</taxon>
        <taxon>Cephaloboidea</taxon>
        <taxon>Cephalobidae</taxon>
        <taxon>Acrobeloides</taxon>
    </lineage>
</organism>
<dbReference type="Pfam" id="PF01398">
    <property type="entry name" value="JAB"/>
    <property type="match status" value="1"/>
</dbReference>
<dbReference type="GO" id="GO:0008237">
    <property type="term" value="F:metallopeptidase activity"/>
    <property type="evidence" value="ECO:0007669"/>
    <property type="project" value="InterPro"/>
</dbReference>
<comment type="function">
    <text evidence="4">Component of the eukaryotic translation initiation factor 3 (eIF-3) complex, which is involved in protein synthesis of a specialized repertoire of mRNAs and, together with other initiation factors, stimulates binding of mRNA and methionyl-tRNAi to the 40S ribosome. The eIF-3 complex specifically targets and initiates translation of a subset of mRNAs involved in cell proliferation.</text>
</comment>
<reference evidence="7" key="1">
    <citation type="submission" date="2022-11" db="UniProtKB">
        <authorList>
            <consortium name="WormBaseParasite"/>
        </authorList>
    </citation>
    <scope>IDENTIFICATION</scope>
</reference>
<comment type="subunit">
    <text evidence="4">Component of the eukaryotic translation initiation factor 3 (eIF-3) complex.</text>
</comment>
<dbReference type="PANTHER" id="PTHR10410">
    <property type="entry name" value="EUKARYOTIC TRANSLATION INITIATION FACTOR 3 -RELATED"/>
    <property type="match status" value="1"/>
</dbReference>
<dbReference type="SMART" id="SM00232">
    <property type="entry name" value="JAB_MPN"/>
    <property type="match status" value="1"/>
</dbReference>
<evidence type="ECO:0000313" key="6">
    <source>
        <dbReference type="Proteomes" id="UP000887540"/>
    </source>
</evidence>
<dbReference type="Gene3D" id="3.40.140.10">
    <property type="entry name" value="Cytidine Deaminase, domain 2"/>
    <property type="match status" value="1"/>
</dbReference>
<dbReference type="InterPro" id="IPR037518">
    <property type="entry name" value="MPN"/>
</dbReference>
<keyword evidence="6" id="KW-1185">Reference proteome</keyword>
<evidence type="ECO:0000256" key="4">
    <source>
        <dbReference type="HAMAP-Rule" id="MF_03007"/>
    </source>
</evidence>
<evidence type="ECO:0000259" key="5">
    <source>
        <dbReference type="PROSITE" id="PS50249"/>
    </source>
</evidence>
<protein>
    <recommendedName>
        <fullName evidence="4">Eukaryotic translation initiation factor 3 subunit H</fullName>
        <shortName evidence="4">eIF3h</shortName>
    </recommendedName>
</protein>
<dbReference type="PROSITE" id="PS50249">
    <property type="entry name" value="MPN"/>
    <property type="match status" value="1"/>
</dbReference>
<dbReference type="Proteomes" id="UP000887540">
    <property type="component" value="Unplaced"/>
</dbReference>
<dbReference type="FunFam" id="3.40.140.10:FF:000087">
    <property type="entry name" value="Eukaryotic translation initiation factor 3 subunit H"/>
    <property type="match status" value="1"/>
</dbReference>
<dbReference type="CDD" id="cd08065">
    <property type="entry name" value="MPN_eIF3h"/>
    <property type="match status" value="1"/>
</dbReference>
<proteinExistence type="inferred from homology"/>
<dbReference type="GO" id="GO:0033290">
    <property type="term" value="C:eukaryotic 48S preinitiation complex"/>
    <property type="evidence" value="ECO:0007669"/>
    <property type="project" value="UniProtKB-UniRule"/>
</dbReference>
<keyword evidence="3 4" id="KW-0648">Protein biosynthesis</keyword>
<keyword evidence="2 4" id="KW-0396">Initiation factor</keyword>
<dbReference type="GO" id="GO:0005852">
    <property type="term" value="C:eukaryotic translation initiation factor 3 complex"/>
    <property type="evidence" value="ECO:0007669"/>
    <property type="project" value="UniProtKB-UniRule"/>
</dbReference>
<sequence>MAALAEAKVDVVQIDSLVVMKIVKHVDSEFYSGMTEVAGETCSGILTGLISMEEKKLEVTNCFATPRSESFIEGEETNQIAVSQVENKQEEVMEMLRRFRSMNIDYELVGFYQAHFFGACFTHEMVESLVDYQSSVQDGVCLIYDPVKTRQGKLSLHAYRLSKKALDLCVNTDWSPEVVKQAGLTYETMLEELPIVIKNSHLMNVMLAELALTPKSKPGIHLELGTRRSLEKCLRSIMFDIDELNKALANYNKYTQDKQKFDTMYNSLIQKRQLENEARVARGEAPIPLEDIKKSVKAPQLQTKNGMMEIFLDCCDTSAYADYAAEVTGENVAKLFLSEAFADNSSKDRSASIPR</sequence>
<evidence type="ECO:0000256" key="1">
    <source>
        <dbReference type="ARBA" id="ARBA00022490"/>
    </source>
</evidence>
<evidence type="ECO:0000256" key="2">
    <source>
        <dbReference type="ARBA" id="ARBA00022540"/>
    </source>
</evidence>
<evidence type="ECO:0000313" key="7">
    <source>
        <dbReference type="WBParaSite" id="ACRNAN_Path_1125.g4348.t1"/>
    </source>
</evidence>
<dbReference type="InterPro" id="IPR045810">
    <property type="entry name" value="eIF3h_C"/>
</dbReference>
<dbReference type="AlphaFoldDB" id="A0A914BW20"/>
<name>A0A914BW20_9BILA</name>
<feature type="domain" description="MPN" evidence="5">
    <location>
        <begin position="12"/>
        <end position="165"/>
    </location>
</feature>
<dbReference type="Pfam" id="PF19445">
    <property type="entry name" value="eIF3h_C"/>
    <property type="match status" value="1"/>
</dbReference>
<dbReference type="GO" id="GO:0016282">
    <property type="term" value="C:eukaryotic 43S preinitiation complex"/>
    <property type="evidence" value="ECO:0007669"/>
    <property type="project" value="UniProtKB-UniRule"/>
</dbReference>
<accession>A0A914BW20</accession>
<dbReference type="GO" id="GO:0003743">
    <property type="term" value="F:translation initiation factor activity"/>
    <property type="evidence" value="ECO:0007669"/>
    <property type="project" value="UniProtKB-UniRule"/>
</dbReference>